<evidence type="ECO:0000313" key="2">
    <source>
        <dbReference type="Proteomes" id="UP000499080"/>
    </source>
</evidence>
<dbReference type="AlphaFoldDB" id="A0A4Y2RAR4"/>
<sequence length="122" mass="13670">MCMRPTSLCIKYNSFSPDEDIRLQRVELSAAPDTAKPSINTLSKEIMLTVIRSRLDSQNTQRRATKAKQTAVWTRAKKLLGSATPPVSFLSCCHGYHRPSLPVRTPTMKAGFVFSNSFLQHT</sequence>
<proteinExistence type="predicted"/>
<comment type="caution">
    <text evidence="1">The sequence shown here is derived from an EMBL/GenBank/DDBJ whole genome shotgun (WGS) entry which is preliminary data.</text>
</comment>
<protein>
    <submittedName>
        <fullName evidence="1">Uncharacterized protein</fullName>
    </submittedName>
</protein>
<evidence type="ECO:0000313" key="1">
    <source>
        <dbReference type="EMBL" id="GBN72857.1"/>
    </source>
</evidence>
<dbReference type="Proteomes" id="UP000499080">
    <property type="component" value="Unassembled WGS sequence"/>
</dbReference>
<reference evidence="1 2" key="1">
    <citation type="journal article" date="2019" name="Sci. Rep.">
        <title>Orb-weaving spider Araneus ventricosus genome elucidates the spidroin gene catalogue.</title>
        <authorList>
            <person name="Kono N."/>
            <person name="Nakamura H."/>
            <person name="Ohtoshi R."/>
            <person name="Moran D.A.P."/>
            <person name="Shinohara A."/>
            <person name="Yoshida Y."/>
            <person name="Fujiwara M."/>
            <person name="Mori M."/>
            <person name="Tomita M."/>
            <person name="Arakawa K."/>
        </authorList>
    </citation>
    <scope>NUCLEOTIDE SEQUENCE [LARGE SCALE GENOMIC DNA]</scope>
</reference>
<accession>A0A4Y2RAR4</accession>
<gene>
    <name evidence="1" type="ORF">AVEN_136184_1</name>
</gene>
<organism evidence="1 2">
    <name type="scientific">Araneus ventricosus</name>
    <name type="common">Orbweaver spider</name>
    <name type="synonym">Epeira ventricosa</name>
    <dbReference type="NCBI Taxonomy" id="182803"/>
    <lineage>
        <taxon>Eukaryota</taxon>
        <taxon>Metazoa</taxon>
        <taxon>Ecdysozoa</taxon>
        <taxon>Arthropoda</taxon>
        <taxon>Chelicerata</taxon>
        <taxon>Arachnida</taxon>
        <taxon>Araneae</taxon>
        <taxon>Araneomorphae</taxon>
        <taxon>Entelegynae</taxon>
        <taxon>Araneoidea</taxon>
        <taxon>Araneidae</taxon>
        <taxon>Araneus</taxon>
    </lineage>
</organism>
<dbReference type="EMBL" id="BGPR01016403">
    <property type="protein sequence ID" value="GBN72857.1"/>
    <property type="molecule type" value="Genomic_DNA"/>
</dbReference>
<keyword evidence="2" id="KW-1185">Reference proteome</keyword>
<name>A0A4Y2RAR4_ARAVE</name>